<dbReference type="InParanoid" id="A0A2T3A1G6"/>
<reference evidence="2 3" key="1">
    <citation type="journal article" date="2018" name="Mycol. Prog.">
        <title>Coniella lustricola, a new species from submerged detritus.</title>
        <authorList>
            <person name="Raudabaugh D.B."/>
            <person name="Iturriaga T."/>
            <person name="Carver A."/>
            <person name="Mondo S."/>
            <person name="Pangilinan J."/>
            <person name="Lipzen A."/>
            <person name="He G."/>
            <person name="Amirebrahimi M."/>
            <person name="Grigoriev I.V."/>
            <person name="Miller A.N."/>
        </authorList>
    </citation>
    <scope>NUCLEOTIDE SEQUENCE [LARGE SCALE GENOMIC DNA]</scope>
    <source>
        <strain evidence="2 3">B22-T-1</strain>
    </source>
</reference>
<keyword evidence="1" id="KW-0472">Membrane</keyword>
<feature type="transmembrane region" description="Helical" evidence="1">
    <location>
        <begin position="12"/>
        <end position="30"/>
    </location>
</feature>
<evidence type="ECO:0000313" key="3">
    <source>
        <dbReference type="Proteomes" id="UP000241462"/>
    </source>
</evidence>
<evidence type="ECO:0000256" key="1">
    <source>
        <dbReference type="SAM" id="Phobius"/>
    </source>
</evidence>
<protein>
    <recommendedName>
        <fullName evidence="4">Integral membrane protein</fullName>
    </recommendedName>
</protein>
<feature type="transmembrane region" description="Helical" evidence="1">
    <location>
        <begin position="119"/>
        <end position="141"/>
    </location>
</feature>
<gene>
    <name evidence="2" type="ORF">BD289DRAFT_50021</name>
</gene>
<keyword evidence="3" id="KW-1185">Reference proteome</keyword>
<dbReference type="PANTHER" id="PTHR35179:SF1">
    <property type="entry name" value="INTEGRAL MEMBRANE PROTEIN"/>
    <property type="match status" value="1"/>
</dbReference>
<evidence type="ECO:0000313" key="2">
    <source>
        <dbReference type="EMBL" id="PSR81059.1"/>
    </source>
</evidence>
<feature type="transmembrane region" description="Helical" evidence="1">
    <location>
        <begin position="79"/>
        <end position="98"/>
    </location>
</feature>
<name>A0A2T3A1G6_9PEZI</name>
<accession>A0A2T3A1G6</accession>
<sequence length="329" mass="37030">MNDTDLSKLSYTLIVFMFGFSSACAAFTGAKIIQQTYRTWRRSKNIHKHPFIIMIIAEWVSSVLISIISFLFIDGVIQPGFALFFIILCLWVIQIQCIMQIIINRVALIIYDQNRVRRLKWATAVLAGAINISVFIIWMPARLQVSPHWVQLNDVWDRVEKGIFALGDLGLNVYFIYLVRKELIRYGLTKYILLYRYNIGMILISMSLDVVLIGVMSLPGQSSFIYVQFHPLMYLIKLNIEMNMAELIRKIVRAGSQASTQELYGSSEFNSVQSDRRATISRPNAAARKRSETTSSVAYLSQTGEPAAGVGLGWAVVGGDIDAAGCSCD</sequence>
<feature type="transmembrane region" description="Helical" evidence="1">
    <location>
        <begin position="51"/>
        <end position="73"/>
    </location>
</feature>
<evidence type="ECO:0008006" key="4">
    <source>
        <dbReference type="Google" id="ProtNLM"/>
    </source>
</evidence>
<feature type="transmembrane region" description="Helical" evidence="1">
    <location>
        <begin position="161"/>
        <end position="179"/>
    </location>
</feature>
<keyword evidence="1" id="KW-1133">Transmembrane helix</keyword>
<dbReference type="AlphaFoldDB" id="A0A2T3A1G6"/>
<feature type="transmembrane region" description="Helical" evidence="1">
    <location>
        <begin position="199"/>
        <end position="218"/>
    </location>
</feature>
<organism evidence="2 3">
    <name type="scientific">Coniella lustricola</name>
    <dbReference type="NCBI Taxonomy" id="2025994"/>
    <lineage>
        <taxon>Eukaryota</taxon>
        <taxon>Fungi</taxon>
        <taxon>Dikarya</taxon>
        <taxon>Ascomycota</taxon>
        <taxon>Pezizomycotina</taxon>
        <taxon>Sordariomycetes</taxon>
        <taxon>Sordariomycetidae</taxon>
        <taxon>Diaporthales</taxon>
        <taxon>Schizoparmaceae</taxon>
        <taxon>Coniella</taxon>
    </lineage>
</organism>
<dbReference type="OrthoDB" id="3205825at2759"/>
<dbReference type="Proteomes" id="UP000241462">
    <property type="component" value="Unassembled WGS sequence"/>
</dbReference>
<proteinExistence type="predicted"/>
<dbReference type="EMBL" id="KZ678511">
    <property type="protein sequence ID" value="PSR81059.1"/>
    <property type="molecule type" value="Genomic_DNA"/>
</dbReference>
<dbReference type="PANTHER" id="PTHR35179">
    <property type="entry name" value="PROTEIN CBG02620"/>
    <property type="match status" value="1"/>
</dbReference>
<keyword evidence="1" id="KW-0812">Transmembrane</keyword>